<protein>
    <submittedName>
        <fullName evidence="1">Uncharacterized protein</fullName>
    </submittedName>
</protein>
<accession>A0A9P6FN25</accession>
<dbReference type="Proteomes" id="UP000780801">
    <property type="component" value="Unassembled WGS sequence"/>
</dbReference>
<organism evidence="1 2">
    <name type="scientific">Lunasporangiospora selenospora</name>
    <dbReference type="NCBI Taxonomy" id="979761"/>
    <lineage>
        <taxon>Eukaryota</taxon>
        <taxon>Fungi</taxon>
        <taxon>Fungi incertae sedis</taxon>
        <taxon>Mucoromycota</taxon>
        <taxon>Mortierellomycotina</taxon>
        <taxon>Mortierellomycetes</taxon>
        <taxon>Mortierellales</taxon>
        <taxon>Mortierellaceae</taxon>
        <taxon>Lunasporangiospora</taxon>
    </lineage>
</organism>
<keyword evidence="2" id="KW-1185">Reference proteome</keyword>
<feature type="non-terminal residue" evidence="1">
    <location>
        <position position="425"/>
    </location>
</feature>
<evidence type="ECO:0000313" key="2">
    <source>
        <dbReference type="Proteomes" id="UP000780801"/>
    </source>
</evidence>
<proteinExistence type="predicted"/>
<evidence type="ECO:0000313" key="1">
    <source>
        <dbReference type="EMBL" id="KAF9578458.1"/>
    </source>
</evidence>
<sequence length="425" mass="48533">MVHFNAHTNIFSNLWKLIYSMADSINPKTYYDLCLSSGDKATALGFFKFTGVSSAYVGSINDTWKRFIATVEPVARRIELQQDWDQHKQKRREYWNAKKTEEEAAAEQRDYLKTVSTAVMCDKTRTVEVVGKRYRDLLQDELHRDFTSSSSCDSSKRESVCPADGESVSTCNDQRALKRRKGNRVYDEALKLFEDSPLFDLFAFIFNKAQGVKPNPLPTVSSAIETPHIRRIAAYAHSKLCKTNITEQELKNVYIVLSCIVSPHIPDASAVFGEEILSKIKEEVVLESFEPSRIDDVLSRLRDAFVGKLDVKYLMEEISLHFANSIRCERDGEKTDKDLLELERMTLEIIRYFCMLIITKQFDQKLSETTCVSFWNHIWIILFGSTDITFDMGELASTATKADMQAMEILFGSLSQTGGRKTDTL</sequence>
<dbReference type="EMBL" id="JAABOA010003633">
    <property type="protein sequence ID" value="KAF9578458.1"/>
    <property type="molecule type" value="Genomic_DNA"/>
</dbReference>
<reference evidence="1" key="1">
    <citation type="journal article" date="2020" name="Fungal Divers.">
        <title>Resolving the Mortierellaceae phylogeny through synthesis of multi-gene phylogenetics and phylogenomics.</title>
        <authorList>
            <person name="Vandepol N."/>
            <person name="Liber J."/>
            <person name="Desiro A."/>
            <person name="Na H."/>
            <person name="Kennedy M."/>
            <person name="Barry K."/>
            <person name="Grigoriev I.V."/>
            <person name="Miller A.N."/>
            <person name="O'Donnell K."/>
            <person name="Stajich J.E."/>
            <person name="Bonito G."/>
        </authorList>
    </citation>
    <scope>NUCLEOTIDE SEQUENCE</scope>
    <source>
        <strain evidence="1">KOD1015</strain>
    </source>
</reference>
<name>A0A9P6FN25_9FUNG</name>
<comment type="caution">
    <text evidence="1">The sequence shown here is derived from an EMBL/GenBank/DDBJ whole genome shotgun (WGS) entry which is preliminary data.</text>
</comment>
<dbReference type="OrthoDB" id="2444106at2759"/>
<dbReference type="AlphaFoldDB" id="A0A9P6FN25"/>
<gene>
    <name evidence="1" type="ORF">BGW38_005723</name>
</gene>